<proteinExistence type="predicted"/>
<name>A0ABQ3FTX8_9RHOB</name>
<dbReference type="RefSeq" id="WP_189383193.1">
    <property type="nucleotide sequence ID" value="NZ_BMYI01000062.1"/>
</dbReference>
<dbReference type="CDD" id="cd19958">
    <property type="entry name" value="pyocin_knob"/>
    <property type="match status" value="1"/>
</dbReference>
<dbReference type="Proteomes" id="UP000658305">
    <property type="component" value="Unassembled WGS sequence"/>
</dbReference>
<keyword evidence="2" id="KW-1185">Reference proteome</keyword>
<gene>
    <name evidence="1" type="ORF">GCM10007291_50330</name>
</gene>
<organism evidence="1 2">
    <name type="scientific">Gemmobacter nanjingensis</name>
    <dbReference type="NCBI Taxonomy" id="488454"/>
    <lineage>
        <taxon>Bacteria</taxon>
        <taxon>Pseudomonadati</taxon>
        <taxon>Pseudomonadota</taxon>
        <taxon>Alphaproteobacteria</taxon>
        <taxon>Rhodobacterales</taxon>
        <taxon>Paracoccaceae</taxon>
        <taxon>Gemmobacter</taxon>
    </lineage>
</organism>
<sequence>MADLPTSYSTGTVTVGAGSTSVTGSGTSFEAAGLEAGDIFWAAGLSVRIASVNSATSLTLAYPWPGAAQTAVNYEVRFTPDMTRALASARELLEELSNGNLSALAALETMANKLPWFDGAGSAQLADLTSQARGLLGGSALSRAGSDYTLNGKLLGTAVTQNDKDTTAGRLLKTGDFGLGVAISLNAADNLDNILTSGLYYNPSATNTAGNNYPPGISGAGALIVVARSSTNVIQKFISYGGTSTASGLREFTRSWGTSGWGPWVEQFHQGSLLGTVSQSGGVPTGKVIERGSNANGEYVRFADGTQICTAIAAGVDAATAAGPIYMHSNLLTWTFPASFLSAPVVAGGGGNAARWLGINAPSVGSVQYRVFSYASSGTLSLPGLTAIGRWF</sequence>
<comment type="caution">
    <text evidence="1">The sequence shown here is derived from an EMBL/GenBank/DDBJ whole genome shotgun (WGS) entry which is preliminary data.</text>
</comment>
<accession>A0ABQ3FTX8</accession>
<dbReference type="EMBL" id="BMYI01000062">
    <property type="protein sequence ID" value="GHC42568.1"/>
    <property type="molecule type" value="Genomic_DNA"/>
</dbReference>
<protein>
    <submittedName>
        <fullName evidence="1">Uncharacterized protein</fullName>
    </submittedName>
</protein>
<evidence type="ECO:0000313" key="2">
    <source>
        <dbReference type="Proteomes" id="UP000658305"/>
    </source>
</evidence>
<reference evidence="2" key="1">
    <citation type="journal article" date="2019" name="Int. J. Syst. Evol. Microbiol.">
        <title>The Global Catalogue of Microorganisms (GCM) 10K type strain sequencing project: providing services to taxonomists for standard genome sequencing and annotation.</title>
        <authorList>
            <consortium name="The Broad Institute Genomics Platform"/>
            <consortium name="The Broad Institute Genome Sequencing Center for Infectious Disease"/>
            <person name="Wu L."/>
            <person name="Ma J."/>
        </authorList>
    </citation>
    <scope>NUCLEOTIDE SEQUENCE [LARGE SCALE GENOMIC DNA]</scope>
    <source>
        <strain evidence="2">KCTC 23298</strain>
    </source>
</reference>
<evidence type="ECO:0000313" key="1">
    <source>
        <dbReference type="EMBL" id="GHC42568.1"/>
    </source>
</evidence>